<dbReference type="SUPFAM" id="SSF53448">
    <property type="entry name" value="Nucleotide-diphospho-sugar transferases"/>
    <property type="match status" value="1"/>
</dbReference>
<dbReference type="InterPro" id="IPR011990">
    <property type="entry name" value="TPR-like_helical_dom_sf"/>
</dbReference>
<dbReference type="AlphaFoldDB" id="A0A6C0LA16"/>
<dbReference type="Gene3D" id="1.25.40.10">
    <property type="entry name" value="Tetratricopeptide repeat domain"/>
    <property type="match status" value="1"/>
</dbReference>
<dbReference type="SUPFAM" id="SSF48452">
    <property type="entry name" value="TPR-like"/>
    <property type="match status" value="1"/>
</dbReference>
<dbReference type="InterPro" id="IPR029044">
    <property type="entry name" value="Nucleotide-diphossugar_trans"/>
</dbReference>
<organism evidence="1">
    <name type="scientific">viral metagenome</name>
    <dbReference type="NCBI Taxonomy" id="1070528"/>
    <lineage>
        <taxon>unclassified sequences</taxon>
        <taxon>metagenomes</taxon>
        <taxon>organismal metagenomes</taxon>
    </lineage>
</organism>
<protein>
    <submittedName>
        <fullName evidence="1">Uncharacterized protein</fullName>
    </submittedName>
</protein>
<dbReference type="PANTHER" id="PTHR43630">
    <property type="entry name" value="POLY-BETA-1,6-N-ACETYL-D-GLUCOSAMINE SYNTHASE"/>
    <property type="match status" value="1"/>
</dbReference>
<name>A0A6C0LA16_9ZZZZ</name>
<reference evidence="1" key="1">
    <citation type="journal article" date="2020" name="Nature">
        <title>Giant virus diversity and host interactions through global metagenomics.</title>
        <authorList>
            <person name="Schulz F."/>
            <person name="Roux S."/>
            <person name="Paez-Espino D."/>
            <person name="Jungbluth S."/>
            <person name="Walsh D.A."/>
            <person name="Denef V.J."/>
            <person name="McMahon K.D."/>
            <person name="Konstantinidis K.T."/>
            <person name="Eloe-Fadrosh E.A."/>
            <person name="Kyrpides N.C."/>
            <person name="Woyke T."/>
        </authorList>
    </citation>
    <scope>NUCLEOTIDE SEQUENCE</scope>
    <source>
        <strain evidence="1">GVMAG-M-3300027759-16</strain>
    </source>
</reference>
<proteinExistence type="predicted"/>
<evidence type="ECO:0000313" key="1">
    <source>
        <dbReference type="EMBL" id="QHU26498.1"/>
    </source>
</evidence>
<dbReference type="EMBL" id="MN740442">
    <property type="protein sequence ID" value="QHU26498.1"/>
    <property type="molecule type" value="Genomic_DNA"/>
</dbReference>
<dbReference type="PANTHER" id="PTHR43630:SF2">
    <property type="entry name" value="GLYCOSYLTRANSFERASE"/>
    <property type="match status" value="1"/>
</dbReference>
<accession>A0A6C0LA16</accession>
<sequence length="636" mass="72765">MKLVLILMIKNEEKILKRCLDSLDVDGYCILDTGSTDSSVELAREYLADKCGCVTEEPWQNFSHNRTVSFERAKEFCSGQGWDLTDTYGLLLDADMVFVPGTLRSEKLGAIGYKALQKNGNLEYMNARLVRMDYDWKCVGVTHEYWDGPTDHLDASVCYIDDKNDGGCKSDKFTRDRRLLEEGLVKEPGNVRYLFYLAQTYSCLNMYNESIEYYKKRIEAGGWCEEVWFSYYSIGDLYKRMGDIIEFEAWMQRAFAYRKERAESIYKLAQHFRTTGDHYKAYHYIRLGLKIPYPNDSLFIEANVYRGLFSYEASIVEYYVKDKASGLRSSVDYLLQSGEHRDNVLQNLHYYVTPMVSSGLASSEKVVLESPFPSYTPSAISVDIYPMANVRFVNYWMEGGEYKTRGGPVDTQNAYMNLETGACVAKMNDSIGLPKAESRVQGLEDVRVYRDDGALRFFATSVHEYDAARVCQMEGAYNVETASYSEVACLQSPFGRVCEKNWIPIPGTGMVIYDWFPLRIGSIKGSSLRINITHETPPMFQMFRGSAPPLCHKGGWLALVHFVEYSKPRKYYNCLIELDASYAPKRMTLPFVFFSASVEYCISFRRAEGLVFYVSQMDANPCKVAIAESAFTWISL</sequence>
<dbReference type="Gene3D" id="3.90.550.10">
    <property type="entry name" value="Spore Coat Polysaccharide Biosynthesis Protein SpsA, Chain A"/>
    <property type="match status" value="1"/>
</dbReference>